<reference evidence="2 3" key="1">
    <citation type="submission" date="2019-03" db="EMBL/GenBank/DDBJ databases">
        <title>Draft genome sequences of novel Actinobacteria.</title>
        <authorList>
            <person name="Sahin N."/>
            <person name="Ay H."/>
            <person name="Saygin H."/>
        </authorList>
    </citation>
    <scope>NUCLEOTIDE SEQUENCE [LARGE SCALE GENOMIC DNA]</scope>
    <source>
        <strain evidence="2 3">6K102</strain>
    </source>
</reference>
<keyword evidence="3" id="KW-1185">Reference proteome</keyword>
<sequence length="523" mass="56751">MEGAWVHRILWLIVAVAFVVGVFVPASPGPEECPPRDTRVSAPYAITGYWVIPRADRCVTRRMVEAIHTIGGDTLVTFGPRFDAREDPGFAGCRLDGRPCAQVPGKQIRRVYTYTTSEEFGKGMLRCPGLERRIESEGRVFYRLSLAEDCREPVHDLVLVATDGDGLGNLMAEAAAYGMKVFPGLPAAAQREDKPWEPDHDHTGALKAFTARVLADYQARFGASGAFGGVYQSFELAMRDRADDDPIIELYAAQHAVVADVLPGRPILVSPYIDARRERGFPPEQAGDGMEDIAVTRAGVPMAIAVQDGRGTGKVPVHGPHEAGAKVVPRLAPVVGDVSNAEAYYGATHEYVEAAAREVPDGVELWVNVEGFEPTPAAGECGRVDPLPLRGRTTKSRLDRQIMASGPHATKIISYGWDPFFTCQARHDTPSLADDIARDWQQPIIVNAVRQDRNGRPGILVEGHNLRGGSLRFGPQGAVVRQEWHSGGRLESAWAPYVPPGPLTSVTATNGAGHTSTNPYVMR</sequence>
<dbReference type="Gene3D" id="3.20.20.80">
    <property type="entry name" value="Glycosidases"/>
    <property type="match status" value="1"/>
</dbReference>
<gene>
    <name evidence="2" type="ORF">E1295_06275</name>
</gene>
<dbReference type="RefSeq" id="WP_132628708.1">
    <property type="nucleotide sequence ID" value="NZ_SMLD01000010.1"/>
</dbReference>
<name>A0A4R5FV45_9ACTN</name>
<feature type="domain" description="DUF4434" evidence="1">
    <location>
        <begin position="167"/>
        <end position="421"/>
    </location>
</feature>
<dbReference type="EMBL" id="SMLD01000010">
    <property type="protein sequence ID" value="TDE58203.1"/>
    <property type="molecule type" value="Genomic_DNA"/>
</dbReference>
<evidence type="ECO:0000313" key="2">
    <source>
        <dbReference type="EMBL" id="TDE58203.1"/>
    </source>
</evidence>
<dbReference type="Pfam" id="PF14488">
    <property type="entry name" value="DUF4434"/>
    <property type="match status" value="1"/>
</dbReference>
<organism evidence="2 3">
    <name type="scientific">Nonomuraea mesophila</name>
    <dbReference type="NCBI Taxonomy" id="2530382"/>
    <lineage>
        <taxon>Bacteria</taxon>
        <taxon>Bacillati</taxon>
        <taxon>Actinomycetota</taxon>
        <taxon>Actinomycetes</taxon>
        <taxon>Streptosporangiales</taxon>
        <taxon>Streptosporangiaceae</taxon>
        <taxon>Nonomuraea</taxon>
    </lineage>
</organism>
<evidence type="ECO:0000259" key="1">
    <source>
        <dbReference type="Pfam" id="PF14488"/>
    </source>
</evidence>
<comment type="caution">
    <text evidence="2">The sequence shown here is derived from an EMBL/GenBank/DDBJ whole genome shotgun (WGS) entry which is preliminary data.</text>
</comment>
<accession>A0A4R5FV45</accession>
<evidence type="ECO:0000313" key="3">
    <source>
        <dbReference type="Proteomes" id="UP000295136"/>
    </source>
</evidence>
<protein>
    <recommendedName>
        <fullName evidence="1">DUF4434 domain-containing protein</fullName>
    </recommendedName>
</protein>
<dbReference type="Proteomes" id="UP000295136">
    <property type="component" value="Unassembled WGS sequence"/>
</dbReference>
<dbReference type="AlphaFoldDB" id="A0A4R5FV45"/>
<proteinExistence type="predicted"/>
<dbReference type="InterPro" id="IPR027849">
    <property type="entry name" value="DUF4434"/>
</dbReference>